<sequence length="52" mass="5686">MSGCGNSACCCGSDCQCSPGNCRCRTMDAPNFGDLRNYNAAYNWTINSKNFY</sequence>
<dbReference type="EMBL" id="KJ026987">
    <property type="protein sequence ID" value="AHI43941.1"/>
    <property type="molecule type" value="mRNA"/>
</dbReference>
<evidence type="ECO:0000313" key="1">
    <source>
        <dbReference type="EMBL" id="AHI43941.1"/>
    </source>
</evidence>
<accession>A0A0F6MXJ0</accession>
<proteinExistence type="evidence at transcript level"/>
<organism evidence="1">
    <name type="scientific">Physcomitrium patens</name>
    <name type="common">Spreading-leaved earth moss</name>
    <name type="synonym">Physcomitrella patens</name>
    <dbReference type="NCBI Taxonomy" id="3218"/>
    <lineage>
        <taxon>Eukaryota</taxon>
        <taxon>Viridiplantae</taxon>
        <taxon>Streptophyta</taxon>
        <taxon>Embryophyta</taxon>
        <taxon>Bryophyta</taxon>
        <taxon>Bryophytina</taxon>
        <taxon>Bryopsida</taxon>
        <taxon>Funariidae</taxon>
        <taxon>Funariales</taxon>
        <taxon>Funariaceae</taxon>
        <taxon>Physcomitrium</taxon>
    </lineage>
</organism>
<dbReference type="AlphaFoldDB" id="A0A0F6MXJ0"/>
<reference evidence="1" key="1">
    <citation type="submission" date="2014-01" db="EMBL/GenBank/DDBJ databases">
        <title>Characterization of eight metallothionein genes in the ectomycorrhizal fungus Laccaria bicolor and the identification of a novel fungal MT family widely distributed in basidiomycetes.</title>
        <authorList>
            <person name="Feng Z."/>
            <person name="Min G."/>
            <person name="Li Y."/>
            <person name="Wang G."/>
            <person name="Shen Z."/>
            <person name="Chen Y."/>
        </authorList>
    </citation>
    <scope>NUCLEOTIDE SEQUENCE</scope>
</reference>
<name>A0A0F6MXJ0_PHYPA</name>
<protein>
    <submittedName>
        <fullName evidence="1">Metallothionein</fullName>
    </submittedName>
</protein>